<reference evidence="8 9" key="1">
    <citation type="submission" date="2019-06" db="EMBL/GenBank/DDBJ databases">
        <title>Sequencing the genomes of 1000 actinobacteria strains.</title>
        <authorList>
            <person name="Klenk H.-P."/>
        </authorList>
    </citation>
    <scope>NUCLEOTIDE SEQUENCE [LARGE SCALE GENOMIC DNA]</scope>
    <source>
        <strain evidence="8 9">DSM 45671</strain>
    </source>
</reference>
<organism evidence="8 9">
    <name type="scientific">Pseudonocardia hierapolitana</name>
    <dbReference type="NCBI Taxonomy" id="1128676"/>
    <lineage>
        <taxon>Bacteria</taxon>
        <taxon>Bacillati</taxon>
        <taxon>Actinomycetota</taxon>
        <taxon>Actinomycetes</taxon>
        <taxon>Pseudonocardiales</taxon>
        <taxon>Pseudonocardiaceae</taxon>
        <taxon>Pseudonocardia</taxon>
    </lineage>
</organism>
<dbReference type="Proteomes" id="UP000321261">
    <property type="component" value="Unassembled WGS sequence"/>
</dbReference>
<dbReference type="Gene3D" id="3.30.565.10">
    <property type="entry name" value="Histidine kinase-like ATPase, C-terminal domain"/>
    <property type="match status" value="1"/>
</dbReference>
<keyword evidence="5" id="KW-0472">Membrane</keyword>
<sequence>MLMALRVALVNRALAVLTGGAFLTLVIGVVGGGGPLAAIPVGAAYTLLSVAAFGWVSRRGRLPLSAAYVTVQLALAFTTFALEPGVATTLFFVVLVSQCVLVLPRPATAVVVLLVPFVHAPMGSWQDALREGMGLFASVVFAAVFTELLQREQQLRHELAEAHAQLRDYAAQAERLATAQERNRVARDIHDGLGHSLTVVQMQVKAARAVLPADPAKADEVLAKAQQQSEEALGAVRRSVRALREPRSTGPLPEALNALAEEASAAGVPTRLDVSGIPRPLPDDAQEALYRAAQEGLTNVRKHARANRADLLLAYGESAVRVEVRDDGVGSDGSSAGFGLVGLRERAARLGGELRVESAPGEGHTLSMELPTMEVPG</sequence>
<feature type="transmembrane region" description="Helical" evidence="5">
    <location>
        <begin position="36"/>
        <end position="55"/>
    </location>
</feature>
<evidence type="ECO:0000256" key="1">
    <source>
        <dbReference type="ARBA" id="ARBA00022679"/>
    </source>
</evidence>
<dbReference type="InterPro" id="IPR011712">
    <property type="entry name" value="Sig_transdc_His_kin_sub3_dim/P"/>
</dbReference>
<dbReference type="InterPro" id="IPR036890">
    <property type="entry name" value="HATPase_C_sf"/>
</dbReference>
<feature type="domain" description="Histidine kinase/HSP90-like ATPase" evidence="6">
    <location>
        <begin position="286"/>
        <end position="372"/>
    </location>
</feature>
<name>A0A561SW90_9PSEU</name>
<dbReference type="GO" id="GO:0000155">
    <property type="term" value="F:phosphorelay sensor kinase activity"/>
    <property type="evidence" value="ECO:0007669"/>
    <property type="project" value="InterPro"/>
</dbReference>
<evidence type="ECO:0000256" key="3">
    <source>
        <dbReference type="ARBA" id="ARBA00023012"/>
    </source>
</evidence>
<evidence type="ECO:0000259" key="6">
    <source>
        <dbReference type="Pfam" id="PF02518"/>
    </source>
</evidence>
<dbReference type="Pfam" id="PF02518">
    <property type="entry name" value="HATPase_c"/>
    <property type="match status" value="1"/>
</dbReference>
<keyword evidence="5" id="KW-0812">Transmembrane</keyword>
<dbReference type="SUPFAM" id="SSF55874">
    <property type="entry name" value="ATPase domain of HSP90 chaperone/DNA topoisomerase II/histidine kinase"/>
    <property type="match status" value="1"/>
</dbReference>
<accession>A0A561SW90</accession>
<evidence type="ECO:0000256" key="4">
    <source>
        <dbReference type="SAM" id="Coils"/>
    </source>
</evidence>
<comment type="caution">
    <text evidence="8">The sequence shown here is derived from an EMBL/GenBank/DDBJ whole genome shotgun (WGS) entry which is preliminary data.</text>
</comment>
<dbReference type="Gene3D" id="1.20.5.1930">
    <property type="match status" value="1"/>
</dbReference>
<dbReference type="InterPro" id="IPR017205">
    <property type="entry name" value="Sig_transdc_His_kinase_ChrS"/>
</dbReference>
<evidence type="ECO:0000256" key="2">
    <source>
        <dbReference type="ARBA" id="ARBA00022777"/>
    </source>
</evidence>
<dbReference type="EMBL" id="VIWU01000001">
    <property type="protein sequence ID" value="TWF79123.1"/>
    <property type="molecule type" value="Genomic_DNA"/>
</dbReference>
<dbReference type="GO" id="GO:0016020">
    <property type="term" value="C:membrane"/>
    <property type="evidence" value="ECO:0007669"/>
    <property type="project" value="InterPro"/>
</dbReference>
<dbReference type="InterPro" id="IPR003594">
    <property type="entry name" value="HATPase_dom"/>
</dbReference>
<protein>
    <submittedName>
        <fullName evidence="8">Signal transduction histidine kinase</fullName>
    </submittedName>
</protein>
<evidence type="ECO:0000313" key="8">
    <source>
        <dbReference type="EMBL" id="TWF79123.1"/>
    </source>
</evidence>
<feature type="transmembrane region" description="Helical" evidence="5">
    <location>
        <begin position="12"/>
        <end position="30"/>
    </location>
</feature>
<feature type="domain" description="Signal transduction histidine kinase subgroup 3 dimerisation and phosphoacceptor" evidence="7">
    <location>
        <begin position="181"/>
        <end position="246"/>
    </location>
</feature>
<evidence type="ECO:0000259" key="7">
    <source>
        <dbReference type="Pfam" id="PF07730"/>
    </source>
</evidence>
<gene>
    <name evidence="8" type="ORF">FHX44_115049</name>
</gene>
<keyword evidence="9" id="KW-1185">Reference proteome</keyword>
<keyword evidence="2 8" id="KW-0418">Kinase</keyword>
<dbReference type="PIRSF" id="PIRSF037434">
    <property type="entry name" value="STHK_ChrS"/>
    <property type="match status" value="1"/>
</dbReference>
<keyword evidence="3" id="KW-0902">Two-component regulatory system</keyword>
<evidence type="ECO:0000256" key="5">
    <source>
        <dbReference type="SAM" id="Phobius"/>
    </source>
</evidence>
<proteinExistence type="predicted"/>
<dbReference type="InterPro" id="IPR050482">
    <property type="entry name" value="Sensor_HK_TwoCompSys"/>
</dbReference>
<keyword evidence="1" id="KW-0808">Transferase</keyword>
<dbReference type="GO" id="GO:0046983">
    <property type="term" value="F:protein dimerization activity"/>
    <property type="evidence" value="ECO:0007669"/>
    <property type="project" value="InterPro"/>
</dbReference>
<dbReference type="CDD" id="cd16917">
    <property type="entry name" value="HATPase_UhpB-NarQ-NarX-like"/>
    <property type="match status" value="1"/>
</dbReference>
<dbReference type="PANTHER" id="PTHR24421">
    <property type="entry name" value="NITRATE/NITRITE SENSOR PROTEIN NARX-RELATED"/>
    <property type="match status" value="1"/>
</dbReference>
<feature type="coiled-coil region" evidence="4">
    <location>
        <begin position="145"/>
        <end position="179"/>
    </location>
</feature>
<evidence type="ECO:0000313" key="9">
    <source>
        <dbReference type="Proteomes" id="UP000321261"/>
    </source>
</evidence>
<dbReference type="Pfam" id="PF07730">
    <property type="entry name" value="HisKA_3"/>
    <property type="match status" value="1"/>
</dbReference>
<keyword evidence="5" id="KW-1133">Transmembrane helix</keyword>
<dbReference type="AlphaFoldDB" id="A0A561SW90"/>
<keyword evidence="4" id="KW-0175">Coiled coil</keyword>